<gene>
    <name evidence="8" type="ordered locus">Acid_4393</name>
</gene>
<keyword evidence="6" id="KW-1133">Transmembrane helix</keyword>
<evidence type="ECO:0000259" key="7">
    <source>
        <dbReference type="PROSITE" id="PS50011"/>
    </source>
</evidence>
<dbReference type="AlphaFoldDB" id="Q01YB1"/>
<keyword evidence="6" id="KW-0472">Membrane</keyword>
<keyword evidence="3 8" id="KW-0418">Kinase</keyword>
<dbReference type="InterPro" id="IPR017441">
    <property type="entry name" value="Protein_kinase_ATP_BS"/>
</dbReference>
<evidence type="ECO:0000313" key="8">
    <source>
        <dbReference type="EMBL" id="ABJ85354.1"/>
    </source>
</evidence>
<evidence type="ECO:0000256" key="2">
    <source>
        <dbReference type="ARBA" id="ARBA00022741"/>
    </source>
</evidence>
<evidence type="ECO:0000256" key="5">
    <source>
        <dbReference type="PROSITE-ProRule" id="PRU10141"/>
    </source>
</evidence>
<dbReference type="GO" id="GO:0005524">
    <property type="term" value="F:ATP binding"/>
    <property type="evidence" value="ECO:0007669"/>
    <property type="project" value="UniProtKB-UniRule"/>
</dbReference>
<sequence>MAKCSTCGSEVAGHFCASCGASNGVEAFATQTISSSSSAPRRATNSRTQGRFAPGELLGGRYRIVAMLGKGGMGEVYRADDLSLDQPVALKFLPEAFTHHEQTLERFRGEVRIARQVSHPNVCRVYDLGQMEGLYFLSMEYVDGEDLGSLLRRIGRIPTDKALEIARKLCAGLAAAHEKGVLHRDLKPANVMLDGRGEVLLTDFGLAGLAGEIEGAEVRNGTPAYMAPEQHTGEEVTIKSDIYALGLVLYEIFTGKLPFESATLAGLMRAQRESVPVSLSSIVHDLDPTVEKIILRCLNPKPAMRPASALSVAAALPGGDPLAAALAAGETPSPEMVAAAGEGEGLSIKIAIPLLLTVLVGVPLGIAMRGSALATLAPDLGPEVLAQKSREIAARFGAEARPFDEAYKYEWDNGLFEWFSNRPGGHANWGQVLAANPQALRFQYRSHTAPLTGMMFHDDLLTPGMVQWDDPPPEESGMVRMQLDSRGQLVYFERVPAQQQKPGNAAATDWGTLFAAAGLDQGKFQTAEPLWTSLATSDTRAAWTRSSPREQRVEAASLRGQPVFFSVIEPWTKPDRVPGSSDSTATQVVLGALAALLVVLMVAAALLAAGNLRRQRGDRRGALRLGMFVIIVQMALWVTRAHLLISIGTFGTFLVALATALFYGVVMWMMYMALEPHVRRRWPQALISWSAVLIGRVRDAVVGRDVLIGCAAGAVIDVINGFSQTWLRQQGGWPDLSYTYTLGGARGAIAVIMIGIPHAIRSALFFFFLIFLLRALLRNQWAAGVAFAVLLASLSLADTSHPLFNTAIDFVVLLGMAIVMLRWGLLAFCSLLLFTILSTAPGARTTAWFFGESAFLVALSLVLAGWAFHTSLGGRKLWKEDFFG</sequence>
<dbReference type="SMART" id="SM00220">
    <property type="entry name" value="S_TKc"/>
    <property type="match status" value="1"/>
</dbReference>
<keyword evidence="8" id="KW-0723">Serine/threonine-protein kinase</keyword>
<feature type="transmembrane region" description="Helical" evidence="6">
    <location>
        <begin position="846"/>
        <end position="868"/>
    </location>
</feature>
<dbReference type="STRING" id="234267.Acid_4393"/>
<dbReference type="PANTHER" id="PTHR43289">
    <property type="entry name" value="MITOGEN-ACTIVATED PROTEIN KINASE KINASE KINASE 20-RELATED"/>
    <property type="match status" value="1"/>
</dbReference>
<dbReference type="InterPro" id="IPR002475">
    <property type="entry name" value="Bcl2-like"/>
</dbReference>
<feature type="domain" description="Protein kinase" evidence="7">
    <location>
        <begin position="62"/>
        <end position="323"/>
    </location>
</feature>
<dbReference type="PANTHER" id="PTHR43289:SF6">
    <property type="entry name" value="SERINE_THREONINE-PROTEIN KINASE NEKL-3"/>
    <property type="match status" value="1"/>
</dbReference>
<dbReference type="InterPro" id="IPR008271">
    <property type="entry name" value="Ser/Thr_kinase_AS"/>
</dbReference>
<evidence type="ECO:0000256" key="4">
    <source>
        <dbReference type="ARBA" id="ARBA00022840"/>
    </source>
</evidence>
<evidence type="ECO:0000256" key="1">
    <source>
        <dbReference type="ARBA" id="ARBA00022679"/>
    </source>
</evidence>
<feature type="transmembrane region" description="Helical" evidence="6">
    <location>
        <begin position="621"/>
        <end position="638"/>
    </location>
</feature>
<feature type="transmembrane region" description="Helical" evidence="6">
    <location>
        <begin position="706"/>
        <end position="727"/>
    </location>
</feature>
<dbReference type="GO" id="GO:0004674">
    <property type="term" value="F:protein serine/threonine kinase activity"/>
    <property type="evidence" value="ECO:0007669"/>
    <property type="project" value="UniProtKB-KW"/>
</dbReference>
<dbReference type="eggNOG" id="COG0515">
    <property type="taxonomic scope" value="Bacteria"/>
</dbReference>
<dbReference type="PROSITE" id="PS50011">
    <property type="entry name" value="PROTEIN_KINASE_DOM"/>
    <property type="match status" value="1"/>
</dbReference>
<keyword evidence="1" id="KW-0808">Transferase</keyword>
<reference evidence="8" key="1">
    <citation type="submission" date="2006-10" db="EMBL/GenBank/DDBJ databases">
        <title>Complete sequence of Solibacter usitatus Ellin6076.</title>
        <authorList>
            <consortium name="US DOE Joint Genome Institute"/>
            <person name="Copeland A."/>
            <person name="Lucas S."/>
            <person name="Lapidus A."/>
            <person name="Barry K."/>
            <person name="Detter J.C."/>
            <person name="Glavina del Rio T."/>
            <person name="Hammon N."/>
            <person name="Israni S."/>
            <person name="Dalin E."/>
            <person name="Tice H."/>
            <person name="Pitluck S."/>
            <person name="Thompson L.S."/>
            <person name="Brettin T."/>
            <person name="Bruce D."/>
            <person name="Han C."/>
            <person name="Tapia R."/>
            <person name="Gilna P."/>
            <person name="Schmutz J."/>
            <person name="Larimer F."/>
            <person name="Land M."/>
            <person name="Hauser L."/>
            <person name="Kyrpides N."/>
            <person name="Mikhailova N."/>
            <person name="Janssen P.H."/>
            <person name="Kuske C.R."/>
            <person name="Richardson P."/>
        </authorList>
    </citation>
    <scope>NUCLEOTIDE SEQUENCE</scope>
    <source>
        <strain evidence="8">Ellin6076</strain>
    </source>
</reference>
<protein>
    <submittedName>
        <fullName evidence="8">Serine/threonine protein kinase</fullName>
    </submittedName>
</protein>
<dbReference type="PROSITE" id="PS00107">
    <property type="entry name" value="PROTEIN_KINASE_ATP"/>
    <property type="match status" value="1"/>
</dbReference>
<dbReference type="PROSITE" id="PS00108">
    <property type="entry name" value="PROTEIN_KINASE_ST"/>
    <property type="match status" value="1"/>
</dbReference>
<dbReference type="Pfam" id="PF00069">
    <property type="entry name" value="Pkinase"/>
    <property type="match status" value="1"/>
</dbReference>
<keyword evidence="4 5" id="KW-0067">ATP-binding</keyword>
<dbReference type="InterPro" id="IPR011009">
    <property type="entry name" value="Kinase-like_dom_sf"/>
</dbReference>
<dbReference type="InterPro" id="IPR000719">
    <property type="entry name" value="Prot_kinase_dom"/>
</dbReference>
<feature type="transmembrane region" description="Helical" evidence="6">
    <location>
        <begin position="810"/>
        <end position="834"/>
    </location>
</feature>
<feature type="transmembrane region" description="Helical" evidence="6">
    <location>
        <begin position="747"/>
        <end position="773"/>
    </location>
</feature>
<evidence type="ECO:0000256" key="3">
    <source>
        <dbReference type="ARBA" id="ARBA00022777"/>
    </source>
</evidence>
<feature type="transmembrane region" description="Helical" evidence="6">
    <location>
        <begin position="588"/>
        <end position="609"/>
    </location>
</feature>
<dbReference type="CDD" id="cd14014">
    <property type="entry name" value="STKc_PknB_like"/>
    <property type="match status" value="1"/>
</dbReference>
<dbReference type="EMBL" id="CP000473">
    <property type="protein sequence ID" value="ABJ85354.1"/>
    <property type="molecule type" value="Genomic_DNA"/>
</dbReference>
<name>Q01YB1_SOLUE</name>
<dbReference type="HOGENOM" id="CLU_325932_0_0_0"/>
<dbReference type="OrthoDB" id="127920at2"/>
<evidence type="ECO:0000256" key="6">
    <source>
        <dbReference type="SAM" id="Phobius"/>
    </source>
</evidence>
<dbReference type="PROSITE" id="PS50062">
    <property type="entry name" value="BCL2_FAMILY"/>
    <property type="match status" value="1"/>
</dbReference>
<dbReference type="KEGG" id="sus:Acid_4393"/>
<dbReference type="Gene3D" id="1.10.510.10">
    <property type="entry name" value="Transferase(Phosphotransferase) domain 1"/>
    <property type="match status" value="1"/>
</dbReference>
<dbReference type="Gene3D" id="3.30.200.20">
    <property type="entry name" value="Phosphorylase Kinase, domain 1"/>
    <property type="match status" value="1"/>
</dbReference>
<keyword evidence="6" id="KW-0812">Transmembrane</keyword>
<dbReference type="SUPFAM" id="SSF56112">
    <property type="entry name" value="Protein kinase-like (PK-like)"/>
    <property type="match status" value="1"/>
</dbReference>
<feature type="binding site" evidence="5">
    <location>
        <position position="91"/>
    </location>
    <ligand>
        <name>ATP</name>
        <dbReference type="ChEBI" id="CHEBI:30616"/>
    </ligand>
</feature>
<keyword evidence="2 5" id="KW-0547">Nucleotide-binding</keyword>
<feature type="transmembrane region" description="Helical" evidence="6">
    <location>
        <begin position="644"/>
        <end position="671"/>
    </location>
</feature>
<organism evidence="8">
    <name type="scientific">Solibacter usitatus (strain Ellin6076)</name>
    <dbReference type="NCBI Taxonomy" id="234267"/>
    <lineage>
        <taxon>Bacteria</taxon>
        <taxon>Pseudomonadati</taxon>
        <taxon>Acidobacteriota</taxon>
        <taxon>Terriglobia</taxon>
        <taxon>Bryobacterales</taxon>
        <taxon>Solibacteraceae</taxon>
        <taxon>Candidatus Solibacter</taxon>
    </lineage>
</organism>
<proteinExistence type="predicted"/>
<dbReference type="InParanoid" id="Q01YB1"/>
<accession>Q01YB1</accession>
<feature type="transmembrane region" description="Helical" evidence="6">
    <location>
        <begin position="785"/>
        <end position="804"/>
    </location>
</feature>